<dbReference type="STRING" id="332977.SAMN05421740_11813"/>
<protein>
    <submittedName>
        <fullName evidence="2">Uncharacterized protein</fullName>
    </submittedName>
</protein>
<dbReference type="RefSeq" id="WP_177181292.1">
    <property type="nucleotide sequence ID" value="NZ_FNZR01000018.1"/>
</dbReference>
<dbReference type="EMBL" id="FNZR01000018">
    <property type="protein sequence ID" value="SEL97906.1"/>
    <property type="molecule type" value="Genomic_DNA"/>
</dbReference>
<evidence type="ECO:0000313" key="2">
    <source>
        <dbReference type="EMBL" id="SEL97906.1"/>
    </source>
</evidence>
<feature type="compositionally biased region" description="Polar residues" evidence="1">
    <location>
        <begin position="22"/>
        <end position="33"/>
    </location>
</feature>
<organism evidence="2 3">
    <name type="scientific">Parapedobacter koreensis</name>
    <dbReference type="NCBI Taxonomy" id="332977"/>
    <lineage>
        <taxon>Bacteria</taxon>
        <taxon>Pseudomonadati</taxon>
        <taxon>Bacteroidota</taxon>
        <taxon>Sphingobacteriia</taxon>
        <taxon>Sphingobacteriales</taxon>
        <taxon>Sphingobacteriaceae</taxon>
        <taxon>Parapedobacter</taxon>
    </lineage>
</organism>
<evidence type="ECO:0000256" key="1">
    <source>
        <dbReference type="SAM" id="MobiDB-lite"/>
    </source>
</evidence>
<keyword evidence="3" id="KW-1185">Reference proteome</keyword>
<dbReference type="AlphaFoldDB" id="A0A1H7UM80"/>
<feature type="region of interest" description="Disordered" evidence="1">
    <location>
        <begin position="1"/>
        <end position="33"/>
    </location>
</feature>
<evidence type="ECO:0000313" key="3">
    <source>
        <dbReference type="Proteomes" id="UP000198916"/>
    </source>
</evidence>
<proteinExistence type="predicted"/>
<reference evidence="3" key="1">
    <citation type="submission" date="2016-10" db="EMBL/GenBank/DDBJ databases">
        <authorList>
            <person name="Varghese N."/>
            <person name="Submissions S."/>
        </authorList>
    </citation>
    <scope>NUCLEOTIDE SEQUENCE [LARGE SCALE GENOMIC DNA]</scope>
    <source>
        <strain evidence="3">Jip14</strain>
    </source>
</reference>
<accession>A0A1H7UM80</accession>
<gene>
    <name evidence="2" type="ORF">SAMN05421740_11813</name>
</gene>
<sequence>MNGVEMENHRNKKKGQEKKNIHQTGSVAQYSNSTFFKKKDEEAKKFLKQHPVPDKFWQ</sequence>
<name>A0A1H7UM80_9SPHI</name>
<dbReference type="Proteomes" id="UP000198916">
    <property type="component" value="Unassembled WGS sequence"/>
</dbReference>